<proteinExistence type="predicted"/>
<evidence type="ECO:0000259" key="1">
    <source>
        <dbReference type="Pfam" id="PF13403"/>
    </source>
</evidence>
<dbReference type="Gene3D" id="2.130.10.10">
    <property type="entry name" value="YVTN repeat-like/Quinoprotein amine dehydrogenase"/>
    <property type="match status" value="1"/>
</dbReference>
<protein>
    <recommendedName>
        <fullName evidence="1">Hedgehog/Intein (Hint) domain-containing protein</fullName>
    </recommendedName>
</protein>
<dbReference type="CDD" id="cd15482">
    <property type="entry name" value="Sialidase_non-viral"/>
    <property type="match status" value="1"/>
</dbReference>
<dbReference type="InterPro" id="IPR036844">
    <property type="entry name" value="Hint_dom_sf"/>
</dbReference>
<dbReference type="AlphaFoldDB" id="A0A6C0DJ44"/>
<dbReference type="SUPFAM" id="SSF110296">
    <property type="entry name" value="Oligoxyloglucan reducing end-specific cellobiohydrolase"/>
    <property type="match status" value="1"/>
</dbReference>
<dbReference type="InterPro" id="IPR015943">
    <property type="entry name" value="WD40/YVTN_repeat-like_dom_sf"/>
</dbReference>
<feature type="domain" description="Hedgehog/Intein (Hint)" evidence="1">
    <location>
        <begin position="336"/>
        <end position="381"/>
    </location>
</feature>
<dbReference type="Gene3D" id="2.170.16.10">
    <property type="entry name" value="Hedgehog/Intein (Hint) domain"/>
    <property type="match status" value="1"/>
</dbReference>
<sequence>MVYTDLTWANPTSEPVTQGTWTSVCYGNGYAVAVSEDNKAMYSSNQGVTWTNSTTLPASGTWQSVCYGNGYFVAVSGGPAPGAVYSAMYSTDNGNTWTISPSYNDISGAQWQSVCFGNGYFVAVSGSTSALNYSMYSSDGIIWTIFGTSIPNNKSWQSVCYGNGYFVAIDNQSNIAYSNDHGNTWTLQNNNTTYSSTWISICYGGNKFVAITRSQILGPPPALPSPSYVMYANQNTLTNWNYVDISNNSNGWRSICYGGLTGNEIFLAFGRANPTSPSPSTSLSSLDGISWVSTTNDPTLTTDWRSVCYATSNKFIGVANGPPPVTIRETIGTQLCFKEDTKILTDKGYVLIQNLKKGDLVQTLSDGLKPIDIICKIEMYHIASEERIKDQLYIYTSEEYPELLEELILTGGHSILVDNLDETLKTQINNIIIEDEQMIDNKYRLLAYIDEKSKVYENKGNHIIYHFALEGDYYKNYGVYANGLLLEACSQFYLKGEKNMIVVE</sequence>
<organism evidence="2">
    <name type="scientific">viral metagenome</name>
    <dbReference type="NCBI Taxonomy" id="1070528"/>
    <lineage>
        <taxon>unclassified sequences</taxon>
        <taxon>metagenomes</taxon>
        <taxon>organismal metagenomes</taxon>
    </lineage>
</organism>
<evidence type="ECO:0000313" key="2">
    <source>
        <dbReference type="EMBL" id="QHT16284.1"/>
    </source>
</evidence>
<name>A0A6C0DJ44_9ZZZZ</name>
<dbReference type="InterPro" id="IPR028992">
    <property type="entry name" value="Hedgehog/Intein_dom"/>
</dbReference>
<dbReference type="Pfam" id="PF13403">
    <property type="entry name" value="Hint_2"/>
    <property type="match status" value="1"/>
</dbReference>
<dbReference type="SUPFAM" id="SSF51294">
    <property type="entry name" value="Hedgehog/intein (Hint) domain"/>
    <property type="match status" value="1"/>
</dbReference>
<reference evidence="2" key="1">
    <citation type="journal article" date="2020" name="Nature">
        <title>Giant virus diversity and host interactions through global metagenomics.</title>
        <authorList>
            <person name="Schulz F."/>
            <person name="Roux S."/>
            <person name="Paez-Espino D."/>
            <person name="Jungbluth S."/>
            <person name="Walsh D.A."/>
            <person name="Denef V.J."/>
            <person name="McMahon K.D."/>
            <person name="Konstantinidis K.T."/>
            <person name="Eloe-Fadrosh E.A."/>
            <person name="Kyrpides N.C."/>
            <person name="Woyke T."/>
        </authorList>
    </citation>
    <scope>NUCLEOTIDE SEQUENCE</scope>
    <source>
        <strain evidence="2">GVMAG-M-3300023174-182</strain>
    </source>
</reference>
<accession>A0A6C0DJ44</accession>
<dbReference type="EMBL" id="MN739619">
    <property type="protein sequence ID" value="QHT16284.1"/>
    <property type="molecule type" value="Genomic_DNA"/>
</dbReference>